<dbReference type="KEGG" id="dpa:109537238"/>
<keyword evidence="5" id="KW-0653">Protein transport</keyword>
<dbReference type="CTD" id="9382"/>
<organism evidence="9 10">
    <name type="scientific">Dendroctonus ponderosae</name>
    <name type="common">Mountain pine beetle</name>
    <dbReference type="NCBI Taxonomy" id="77166"/>
    <lineage>
        <taxon>Eukaryota</taxon>
        <taxon>Metazoa</taxon>
        <taxon>Ecdysozoa</taxon>
        <taxon>Arthropoda</taxon>
        <taxon>Hexapoda</taxon>
        <taxon>Insecta</taxon>
        <taxon>Pterygota</taxon>
        <taxon>Neoptera</taxon>
        <taxon>Endopterygota</taxon>
        <taxon>Coleoptera</taxon>
        <taxon>Polyphaga</taxon>
        <taxon>Cucujiformia</taxon>
        <taxon>Curculionidae</taxon>
        <taxon>Scolytinae</taxon>
        <taxon>Dendroctonus</taxon>
    </lineage>
</organism>
<evidence type="ECO:0000313" key="10">
    <source>
        <dbReference type="Proteomes" id="UP000019118"/>
    </source>
</evidence>
<dbReference type="GO" id="GO:0017119">
    <property type="term" value="C:Golgi transport complex"/>
    <property type="evidence" value="ECO:0007669"/>
    <property type="project" value="InterPro"/>
</dbReference>
<dbReference type="GO" id="GO:0015031">
    <property type="term" value="P:protein transport"/>
    <property type="evidence" value="ECO:0007669"/>
    <property type="project" value="UniProtKB-KW"/>
</dbReference>
<protein>
    <recommendedName>
        <fullName evidence="3">Conserved oligomeric Golgi complex subunit 1</fullName>
    </recommendedName>
</protein>
<evidence type="ECO:0000256" key="6">
    <source>
        <dbReference type="ARBA" id="ARBA00023034"/>
    </source>
</evidence>
<evidence type="ECO:0000256" key="7">
    <source>
        <dbReference type="ARBA" id="ARBA00023136"/>
    </source>
</evidence>
<keyword evidence="6" id="KW-0333">Golgi apparatus</keyword>
<evidence type="ECO:0000256" key="1">
    <source>
        <dbReference type="ARBA" id="ARBA00004395"/>
    </source>
</evidence>
<dbReference type="GO" id="GO:0006891">
    <property type="term" value="P:intra-Golgi vesicle-mediated transport"/>
    <property type="evidence" value="ECO:0007669"/>
    <property type="project" value="InterPro"/>
</dbReference>
<evidence type="ECO:0000256" key="3">
    <source>
        <dbReference type="ARBA" id="ARBA00020978"/>
    </source>
</evidence>
<feature type="compositionally biased region" description="Low complexity" evidence="8">
    <location>
        <begin position="856"/>
        <end position="865"/>
    </location>
</feature>
<dbReference type="PANTHER" id="PTHR31658:SF0">
    <property type="entry name" value="CONSERVED OLIGOMERIC GOLGI COMPLEX SUBUNIT 1"/>
    <property type="match status" value="1"/>
</dbReference>
<comment type="similarity">
    <text evidence="2">Belongs to the COG1 family.</text>
</comment>
<reference evidence="9" key="2">
    <citation type="submission" date="2024-08" db="UniProtKB">
        <authorList>
            <consortium name="EnsemblMetazoa"/>
        </authorList>
    </citation>
    <scope>IDENTIFICATION</scope>
</reference>
<evidence type="ECO:0000256" key="8">
    <source>
        <dbReference type="SAM" id="MobiDB-lite"/>
    </source>
</evidence>
<dbReference type="GeneID" id="109537238"/>
<dbReference type="Proteomes" id="UP000019118">
    <property type="component" value="Unassembled WGS sequence"/>
</dbReference>
<evidence type="ECO:0000256" key="5">
    <source>
        <dbReference type="ARBA" id="ARBA00022927"/>
    </source>
</evidence>
<dbReference type="InterPro" id="IPR033370">
    <property type="entry name" value="COG1"/>
</dbReference>
<dbReference type="AlphaFoldDB" id="A0AAR5PEF0"/>
<reference evidence="10" key="1">
    <citation type="journal article" date="2013" name="Genome Biol.">
        <title>Draft genome of the mountain pine beetle, Dendroctonus ponderosae Hopkins, a major forest pest.</title>
        <authorList>
            <person name="Keeling C.I."/>
            <person name="Yuen M.M."/>
            <person name="Liao N.Y."/>
            <person name="Docking T.R."/>
            <person name="Chan S.K."/>
            <person name="Taylor G.A."/>
            <person name="Palmquist D.L."/>
            <person name="Jackman S.D."/>
            <person name="Nguyen A."/>
            <person name="Li M."/>
            <person name="Henderson H."/>
            <person name="Janes J.K."/>
            <person name="Zhao Y."/>
            <person name="Pandoh P."/>
            <person name="Moore R."/>
            <person name="Sperling F.A."/>
            <person name="Huber D.P."/>
            <person name="Birol I."/>
            <person name="Jones S.J."/>
            <person name="Bohlmann J."/>
        </authorList>
    </citation>
    <scope>NUCLEOTIDE SEQUENCE</scope>
</reference>
<proteinExistence type="inferred from homology"/>
<keyword evidence="4" id="KW-0813">Transport</keyword>
<accession>A0AAR5PEF0</accession>
<dbReference type="GO" id="GO:0000139">
    <property type="term" value="C:Golgi membrane"/>
    <property type="evidence" value="ECO:0007669"/>
    <property type="project" value="UniProtKB-SubCell"/>
</dbReference>
<dbReference type="Pfam" id="PF08700">
    <property type="entry name" value="VPS51_Exo84_N"/>
    <property type="match status" value="1"/>
</dbReference>
<evidence type="ECO:0000256" key="4">
    <source>
        <dbReference type="ARBA" id="ARBA00022448"/>
    </source>
</evidence>
<dbReference type="PANTHER" id="PTHR31658">
    <property type="entry name" value="CONSERVED OLIGOMERIC GOLGI COMPLEX SUBUNIT 1"/>
    <property type="match status" value="1"/>
</dbReference>
<comment type="subcellular location">
    <subcellularLocation>
        <location evidence="1">Golgi apparatus membrane</location>
        <topology evidence="1">Peripheral membrane protein</topology>
    </subcellularLocation>
</comment>
<evidence type="ECO:0000256" key="2">
    <source>
        <dbReference type="ARBA" id="ARBA00006653"/>
    </source>
</evidence>
<dbReference type="EnsemblMetazoa" id="XM_019903865.1">
    <property type="protein sequence ID" value="XP_019759424.1"/>
    <property type="gene ID" value="LOC109537238"/>
</dbReference>
<keyword evidence="7" id="KW-0472">Membrane</keyword>
<sequence>MNRSELTHLDVVKLFEERSVDEIVEIEKLLDGEIERKRNDLRSMVGDRYKDILAASDAIKSMKTISEDIVSSIEEITKTCEMLMETQDSNESTAEVDQAFQKQSNEERVLLIQVRLAIFLNEQIWVALDGGRNLEATQYYLLAQHIYMGLNFTKKEYLGKLPLLGHLKLNLVTLRAKIFEKVTQKLESVEIDAEETSQNLNALMLIENQTNDQLLNIFIEHRKTALQTVINSQYSSVRFQIAAMVKCLITTVLLLHDCFVCKFKETASFRAQAKSPQCPDNDSKSGLLWKQLDSIVGPSAPATLSKLELPPTPLIAYVPEIIKQFRPKLKLTDSGKPNSEAIDATIIHNWLETTQKIVQSGLEKSLQLLTTVKGLYLVREESLKIELCSSWGKVCGELQLPDHFDVWYYFFQKLLTVRARGLISTIIQNSMVAIQADIDASLKYVEQTELDLRWYAWKEESEDVSKFQNDHAGLTMKARGFSSSVVNLCAELDKRFLELLEDISQYLSGQEFSPQPGMRYLPNDYKFKRKFVDQEELRNYLMDECTQHSLRIIDYVNGRLSAETGADLVAKSLFCARFLQACCSLCANFRQCCEFAHVSTEWQKVCDHFMKTSHSLWHSWLESSAQSTTDLSRCIRQTGAGSSISQLSRWDEIEIQEQAEEKTFKSQIKVPLKPSIPLSNVLVMLNEDLSKVLPYTLPKSVHLQFIERNMYVILREYEQVAAEELNQNQALQALLDVRFLATLCVPRENTQMVKLAQTICDKLRSKIDPFDLNVFYSYLQNNVRKAVSQSQTLFGCLLPSTMQLMNLGAYTKAKEQEKNPSLMAVSAPSTNAWFPLLPITVPSQKLPGVSQVKPESASPQKPTKSTTKKAQESASAMRQSAAALFGSFSTDWFS</sequence>
<keyword evidence="10" id="KW-1185">Reference proteome</keyword>
<feature type="region of interest" description="Disordered" evidence="8">
    <location>
        <begin position="847"/>
        <end position="875"/>
    </location>
</feature>
<name>A0AAR5PEF0_DENPD</name>
<evidence type="ECO:0000313" key="9">
    <source>
        <dbReference type="EnsemblMetazoa" id="XP_019759424.1"/>
    </source>
</evidence>